<dbReference type="SUPFAM" id="SSF102114">
    <property type="entry name" value="Radical SAM enzymes"/>
    <property type="match status" value="1"/>
</dbReference>
<keyword evidence="5" id="KW-0408">Iron</keyword>
<dbReference type="PANTHER" id="PTHR11135">
    <property type="entry name" value="HISTONE ACETYLTRANSFERASE-RELATED"/>
    <property type="match status" value="1"/>
</dbReference>
<dbReference type="InterPro" id="IPR005911">
    <property type="entry name" value="YhcC-like"/>
</dbReference>
<dbReference type="RefSeq" id="WP_137424915.1">
    <property type="nucleotide sequence ID" value="NZ_CP040098.1"/>
</dbReference>
<accession>A0A4V1ERS2</accession>
<keyword evidence="6" id="KW-0411">Iron-sulfur</keyword>
<dbReference type="CDD" id="cd01335">
    <property type="entry name" value="Radical_SAM"/>
    <property type="match status" value="1"/>
</dbReference>
<name>A0A4V1ERS2_9BACT</name>
<keyword evidence="2" id="KW-0004">4Fe-4S</keyword>
<dbReference type="GO" id="GO:0003824">
    <property type="term" value="F:catalytic activity"/>
    <property type="evidence" value="ECO:0007669"/>
    <property type="project" value="InterPro"/>
</dbReference>
<sequence>MDSEKLYRDYPSYLRERFGCRVQKISLDAGLTCPNRDGTLGRHGCIYCNARGSGTGAADTLTIAEQIQRAKTVLARRYKAKKFLGYFQSYTNTYAPLEHLRRLYGEALSDPDVVGLSIGTRPDCVPDDVLDHLAAVSRNHLVWLEYGLQSANDATLKRIRRGHSVAAFDDAVRRTRDRALPVCAHVILGLPGESFEDMMATARFLSSRDIQAVKIHLLYVVRGTVLEQWLNSGRHRCLTRAEYARCAGEFLARLRPDIIVQRLTGDPHPEELAAPRWAIEKQKNLQAVFHYMKEHGLVQGKHV</sequence>
<comment type="cofactor">
    <cofactor evidence="1">
        <name>[4Fe-4S] cluster</name>
        <dbReference type="ChEBI" id="CHEBI:49883"/>
    </cofactor>
</comment>
<dbReference type="InterPro" id="IPR023404">
    <property type="entry name" value="rSAM_horseshoe"/>
</dbReference>
<dbReference type="SFLD" id="SFLDS00029">
    <property type="entry name" value="Radical_SAM"/>
    <property type="match status" value="1"/>
</dbReference>
<dbReference type="SFLD" id="SFLDG01086">
    <property type="entry name" value="elongater_protein-like"/>
    <property type="match status" value="1"/>
</dbReference>
<keyword evidence="3" id="KW-0949">S-adenosyl-L-methionine</keyword>
<keyword evidence="9" id="KW-1185">Reference proteome</keyword>
<dbReference type="PANTHER" id="PTHR11135:SF1">
    <property type="entry name" value="PROTEIN YHCC"/>
    <property type="match status" value="1"/>
</dbReference>
<evidence type="ECO:0000313" key="8">
    <source>
        <dbReference type="EMBL" id="QCQ22631.1"/>
    </source>
</evidence>
<evidence type="ECO:0000256" key="6">
    <source>
        <dbReference type="ARBA" id="ARBA00023014"/>
    </source>
</evidence>
<keyword evidence="4" id="KW-0479">Metal-binding</keyword>
<organism evidence="8 9">
    <name type="scientific">Desulfoglaeba alkanexedens ALDC</name>
    <dbReference type="NCBI Taxonomy" id="980445"/>
    <lineage>
        <taxon>Bacteria</taxon>
        <taxon>Pseudomonadati</taxon>
        <taxon>Thermodesulfobacteriota</taxon>
        <taxon>Syntrophobacteria</taxon>
        <taxon>Syntrophobacterales</taxon>
        <taxon>Syntrophobacteraceae</taxon>
        <taxon>Desulfoglaeba</taxon>
    </lineage>
</organism>
<evidence type="ECO:0000256" key="1">
    <source>
        <dbReference type="ARBA" id="ARBA00001966"/>
    </source>
</evidence>
<reference evidence="8 9" key="1">
    <citation type="submission" date="2019-05" db="EMBL/GenBank/DDBJ databases">
        <title>The Complete Genome Sequence of the n-alkane-degrading Desulfoglaeba alkanexedens ALDC reveals multiple alkylsuccinate synthase gene clusters.</title>
        <authorList>
            <person name="Callaghan A.V."/>
            <person name="Davidova I.A."/>
            <person name="Duncan K.E."/>
            <person name="Morris B."/>
            <person name="McInerney M.J."/>
        </authorList>
    </citation>
    <scope>NUCLEOTIDE SEQUENCE [LARGE SCALE GENOMIC DNA]</scope>
    <source>
        <strain evidence="8 9">ALDC</strain>
    </source>
</reference>
<evidence type="ECO:0000259" key="7">
    <source>
        <dbReference type="PROSITE" id="PS51918"/>
    </source>
</evidence>
<feature type="domain" description="Radical SAM core" evidence="7">
    <location>
        <begin position="17"/>
        <end position="266"/>
    </location>
</feature>
<dbReference type="SFLD" id="SFLDG01091">
    <property type="entry name" value="uncharacterized_CHP01210-like"/>
    <property type="match status" value="1"/>
</dbReference>
<dbReference type="InterPro" id="IPR006638">
    <property type="entry name" value="Elp3/MiaA/NifB-like_rSAM"/>
</dbReference>
<dbReference type="AlphaFoldDB" id="A0A4V1ERS2"/>
<dbReference type="NCBIfam" id="TIGR01212">
    <property type="entry name" value="TIGR01212 family radical SAM protein"/>
    <property type="match status" value="1"/>
</dbReference>
<dbReference type="InterPro" id="IPR058240">
    <property type="entry name" value="rSAM_sf"/>
</dbReference>
<dbReference type="Gene3D" id="3.80.30.20">
    <property type="entry name" value="tm_1862 like domain"/>
    <property type="match status" value="1"/>
</dbReference>
<dbReference type="PROSITE" id="PS51918">
    <property type="entry name" value="RADICAL_SAM"/>
    <property type="match status" value="1"/>
</dbReference>
<evidence type="ECO:0000256" key="3">
    <source>
        <dbReference type="ARBA" id="ARBA00022691"/>
    </source>
</evidence>
<dbReference type="InterPro" id="IPR032432">
    <property type="entry name" value="Radical_SAM_C"/>
</dbReference>
<dbReference type="GO" id="GO:0046872">
    <property type="term" value="F:metal ion binding"/>
    <property type="evidence" value="ECO:0007669"/>
    <property type="project" value="UniProtKB-KW"/>
</dbReference>
<proteinExistence type="predicted"/>
<dbReference type="SMART" id="SM00729">
    <property type="entry name" value="Elp3"/>
    <property type="match status" value="1"/>
</dbReference>
<dbReference type="KEGG" id="dax:FDQ92_10905"/>
<dbReference type="InterPro" id="IPR007197">
    <property type="entry name" value="rSAM"/>
</dbReference>
<evidence type="ECO:0000256" key="4">
    <source>
        <dbReference type="ARBA" id="ARBA00022723"/>
    </source>
</evidence>
<dbReference type="Proteomes" id="UP000298602">
    <property type="component" value="Chromosome"/>
</dbReference>
<gene>
    <name evidence="8" type="ORF">FDQ92_10905</name>
</gene>
<evidence type="ECO:0000313" key="9">
    <source>
        <dbReference type="Proteomes" id="UP000298602"/>
    </source>
</evidence>
<dbReference type="EMBL" id="CP040098">
    <property type="protein sequence ID" value="QCQ22631.1"/>
    <property type="molecule type" value="Genomic_DNA"/>
</dbReference>
<evidence type="ECO:0000256" key="5">
    <source>
        <dbReference type="ARBA" id="ARBA00023004"/>
    </source>
</evidence>
<dbReference type="InterPro" id="IPR039661">
    <property type="entry name" value="ELP3"/>
</dbReference>
<dbReference type="Pfam" id="PF16199">
    <property type="entry name" value="Radical_SAM_C"/>
    <property type="match status" value="1"/>
</dbReference>
<dbReference type="GO" id="GO:0051539">
    <property type="term" value="F:4 iron, 4 sulfur cluster binding"/>
    <property type="evidence" value="ECO:0007669"/>
    <property type="project" value="UniProtKB-KW"/>
</dbReference>
<reference evidence="8 9" key="2">
    <citation type="submission" date="2019-05" db="EMBL/GenBank/DDBJ databases">
        <authorList>
            <person name="Suflita J.M."/>
            <person name="Marks C.R."/>
        </authorList>
    </citation>
    <scope>NUCLEOTIDE SEQUENCE [LARGE SCALE GENOMIC DNA]</scope>
    <source>
        <strain evidence="8 9">ALDC</strain>
    </source>
</reference>
<protein>
    <submittedName>
        <fullName evidence="8">TIGR01212 family radical SAM protein</fullName>
    </submittedName>
</protein>
<dbReference type="OrthoDB" id="9801689at2"/>
<dbReference type="Pfam" id="PF04055">
    <property type="entry name" value="Radical_SAM"/>
    <property type="match status" value="1"/>
</dbReference>
<evidence type="ECO:0000256" key="2">
    <source>
        <dbReference type="ARBA" id="ARBA00022485"/>
    </source>
</evidence>